<dbReference type="PANTHER" id="PTHR31374:SF6">
    <property type="entry name" value="OS04G0608300 PROTEIN"/>
    <property type="match status" value="1"/>
</dbReference>
<dbReference type="AlphaFoldDB" id="A0A453CST4"/>
<dbReference type="Gramene" id="AET2Gv20949800.1">
    <property type="protein sequence ID" value="AET2Gv20949800.1"/>
    <property type="gene ID" value="AET2Gv20949800"/>
</dbReference>
<protein>
    <recommendedName>
        <fullName evidence="5">Auxin-responsive protein</fullName>
    </recommendedName>
</protein>
<evidence type="ECO:0008006" key="5">
    <source>
        <dbReference type="Google" id="ProtNLM"/>
    </source>
</evidence>
<comment type="similarity">
    <text evidence="1">Belongs to the ARG7 family.</text>
</comment>
<dbReference type="GO" id="GO:0009733">
    <property type="term" value="P:response to auxin"/>
    <property type="evidence" value="ECO:0007669"/>
    <property type="project" value="InterPro"/>
</dbReference>
<dbReference type="PANTHER" id="PTHR31374">
    <property type="entry name" value="AUXIN-INDUCED PROTEIN-LIKE-RELATED"/>
    <property type="match status" value="1"/>
</dbReference>
<dbReference type="Pfam" id="PF02519">
    <property type="entry name" value="Auxin_inducible"/>
    <property type="match status" value="1"/>
</dbReference>
<reference evidence="3" key="4">
    <citation type="submission" date="2019-03" db="UniProtKB">
        <authorList>
            <consortium name="EnsemblPlants"/>
        </authorList>
    </citation>
    <scope>IDENTIFICATION</scope>
</reference>
<reference evidence="4" key="2">
    <citation type="journal article" date="2017" name="Nat. Plants">
        <title>The Aegilops tauschii genome reveals multiple impacts of transposons.</title>
        <authorList>
            <person name="Zhao G."/>
            <person name="Zou C."/>
            <person name="Li K."/>
            <person name="Wang K."/>
            <person name="Li T."/>
            <person name="Gao L."/>
            <person name="Zhang X."/>
            <person name="Wang H."/>
            <person name="Yang Z."/>
            <person name="Liu X."/>
            <person name="Jiang W."/>
            <person name="Mao L."/>
            <person name="Kong X."/>
            <person name="Jiao Y."/>
            <person name="Jia J."/>
        </authorList>
    </citation>
    <scope>NUCLEOTIDE SEQUENCE [LARGE SCALE GENOMIC DNA]</scope>
    <source>
        <strain evidence="4">cv. AL8/78</strain>
    </source>
</reference>
<reference evidence="4" key="1">
    <citation type="journal article" date="2014" name="Science">
        <title>Ancient hybridizations among the ancestral genomes of bread wheat.</title>
        <authorList>
            <consortium name="International Wheat Genome Sequencing Consortium,"/>
            <person name="Marcussen T."/>
            <person name="Sandve S.R."/>
            <person name="Heier L."/>
            <person name="Spannagl M."/>
            <person name="Pfeifer M."/>
            <person name="Jakobsen K.S."/>
            <person name="Wulff B.B."/>
            <person name="Steuernagel B."/>
            <person name="Mayer K.F."/>
            <person name="Olsen O.A."/>
        </authorList>
    </citation>
    <scope>NUCLEOTIDE SEQUENCE [LARGE SCALE GENOMIC DNA]</scope>
    <source>
        <strain evidence="4">cv. AL8/78</strain>
    </source>
</reference>
<keyword evidence="4" id="KW-1185">Reference proteome</keyword>
<organism evidence="3 4">
    <name type="scientific">Aegilops tauschii subsp. strangulata</name>
    <name type="common">Goatgrass</name>
    <dbReference type="NCBI Taxonomy" id="200361"/>
    <lineage>
        <taxon>Eukaryota</taxon>
        <taxon>Viridiplantae</taxon>
        <taxon>Streptophyta</taxon>
        <taxon>Embryophyta</taxon>
        <taxon>Tracheophyta</taxon>
        <taxon>Spermatophyta</taxon>
        <taxon>Magnoliopsida</taxon>
        <taxon>Liliopsida</taxon>
        <taxon>Poales</taxon>
        <taxon>Poaceae</taxon>
        <taxon>BOP clade</taxon>
        <taxon>Pooideae</taxon>
        <taxon>Triticodae</taxon>
        <taxon>Triticeae</taxon>
        <taxon>Triticinae</taxon>
        <taxon>Aegilops</taxon>
    </lineage>
</organism>
<dbReference type="InterPro" id="IPR003676">
    <property type="entry name" value="SAUR_fam"/>
</dbReference>
<feature type="region of interest" description="Disordered" evidence="2">
    <location>
        <begin position="1"/>
        <end position="44"/>
    </location>
</feature>
<name>A0A453CST4_AEGTS</name>
<reference evidence="3" key="3">
    <citation type="journal article" date="2017" name="Nature">
        <title>Genome sequence of the progenitor of the wheat D genome Aegilops tauschii.</title>
        <authorList>
            <person name="Luo M.C."/>
            <person name="Gu Y.Q."/>
            <person name="Puiu D."/>
            <person name="Wang H."/>
            <person name="Twardziok S.O."/>
            <person name="Deal K.R."/>
            <person name="Huo N."/>
            <person name="Zhu T."/>
            <person name="Wang L."/>
            <person name="Wang Y."/>
            <person name="McGuire P.E."/>
            <person name="Liu S."/>
            <person name="Long H."/>
            <person name="Ramasamy R.K."/>
            <person name="Rodriguez J.C."/>
            <person name="Van S.L."/>
            <person name="Yuan L."/>
            <person name="Wang Z."/>
            <person name="Xia Z."/>
            <person name="Xiao L."/>
            <person name="Anderson O.D."/>
            <person name="Ouyang S."/>
            <person name="Liang Y."/>
            <person name="Zimin A.V."/>
            <person name="Pertea G."/>
            <person name="Qi P."/>
            <person name="Bennetzen J.L."/>
            <person name="Dai X."/>
            <person name="Dawson M.W."/>
            <person name="Muller H.G."/>
            <person name="Kugler K."/>
            <person name="Rivarola-Duarte L."/>
            <person name="Spannagl M."/>
            <person name="Mayer K.F.X."/>
            <person name="Lu F.H."/>
            <person name="Bevan M.W."/>
            <person name="Leroy P."/>
            <person name="Li P."/>
            <person name="You F.M."/>
            <person name="Sun Q."/>
            <person name="Liu Z."/>
            <person name="Lyons E."/>
            <person name="Wicker T."/>
            <person name="Salzberg S.L."/>
            <person name="Devos K.M."/>
            <person name="Dvorak J."/>
        </authorList>
    </citation>
    <scope>NUCLEOTIDE SEQUENCE [LARGE SCALE GENOMIC DNA]</scope>
    <source>
        <strain evidence="3">cv. AL8/78</strain>
    </source>
</reference>
<dbReference type="STRING" id="200361.A0A453CST4"/>
<evidence type="ECO:0000313" key="4">
    <source>
        <dbReference type="Proteomes" id="UP000015105"/>
    </source>
</evidence>
<dbReference type="Proteomes" id="UP000015105">
    <property type="component" value="Chromosome 2D"/>
</dbReference>
<accession>A0A453CST4</accession>
<reference evidence="3" key="5">
    <citation type="journal article" date="2021" name="G3 (Bethesda)">
        <title>Aegilops tauschii genome assembly Aet v5.0 features greater sequence contiguity and improved annotation.</title>
        <authorList>
            <person name="Wang L."/>
            <person name="Zhu T."/>
            <person name="Rodriguez J.C."/>
            <person name="Deal K.R."/>
            <person name="Dubcovsky J."/>
            <person name="McGuire P.E."/>
            <person name="Lux T."/>
            <person name="Spannagl M."/>
            <person name="Mayer K.F.X."/>
            <person name="Baldrich P."/>
            <person name="Meyers B.C."/>
            <person name="Huo N."/>
            <person name="Gu Y.Q."/>
            <person name="Zhou H."/>
            <person name="Devos K.M."/>
            <person name="Bennetzen J.L."/>
            <person name="Unver T."/>
            <person name="Budak H."/>
            <person name="Gulick P.J."/>
            <person name="Galiba G."/>
            <person name="Kalapos B."/>
            <person name="Nelson D.R."/>
            <person name="Li P."/>
            <person name="You F.M."/>
            <person name="Luo M.C."/>
            <person name="Dvorak J."/>
        </authorList>
    </citation>
    <scope>NUCLEOTIDE SEQUENCE [LARGE SCALE GENOMIC DNA]</scope>
    <source>
        <strain evidence="3">cv. AL8/78</strain>
    </source>
</reference>
<evidence type="ECO:0000313" key="3">
    <source>
        <dbReference type="EnsemblPlants" id="AET2Gv20949800.1"/>
    </source>
</evidence>
<evidence type="ECO:0000256" key="2">
    <source>
        <dbReference type="SAM" id="MobiDB-lite"/>
    </source>
</evidence>
<dbReference type="EnsemblPlants" id="AET2Gv20949800.1">
    <property type="protein sequence ID" value="AET2Gv20949800.1"/>
    <property type="gene ID" value="AET2Gv20949800"/>
</dbReference>
<proteinExistence type="inferred from homology"/>
<sequence length="212" mass="22548">NATTKAQNPVGGKETLPLSPVKTTARRSSPGAPEMEQLGGKKSNKITEIVRLQQMLKKWRKLSVASKSDAAAASTPAVATVTAGGNGESKAKKFLKRTLSFTESPPSSAASGPPPKGHLAVSVGPAMRRFVIPTEYLKHQAFAALLREAEEEFGFQQEGLLRIPCDVPAFEAILRAVDKGRKHKDNAAFCYCSAEFAIAAADVGTPNNSLCR</sequence>
<evidence type="ECO:0000256" key="1">
    <source>
        <dbReference type="ARBA" id="ARBA00006974"/>
    </source>
</evidence>